<name>A0A193GA09_9BORD</name>
<dbReference type="EMBL" id="CP016172">
    <property type="protein sequence ID" value="ANN76670.1"/>
    <property type="molecule type" value="Genomic_DNA"/>
</dbReference>
<feature type="region of interest" description="Disordered" evidence="1">
    <location>
        <begin position="243"/>
        <end position="282"/>
    </location>
</feature>
<dbReference type="RefSeq" id="WP_066654870.1">
    <property type="nucleotide sequence ID" value="NZ_CBCSCL010000016.1"/>
</dbReference>
<accession>A0A193GA09</accession>
<dbReference type="KEGG" id="bfz:BAU07_05650"/>
<dbReference type="NCBIfam" id="TIGR03363">
    <property type="entry name" value="VI_chp_8"/>
    <property type="match status" value="1"/>
</dbReference>
<dbReference type="InterPro" id="IPR017740">
    <property type="entry name" value="TssA-like"/>
</dbReference>
<feature type="domain" description="ImpA N-terminal" evidence="2">
    <location>
        <begin position="12"/>
        <end position="132"/>
    </location>
</feature>
<reference evidence="3 4" key="1">
    <citation type="submission" date="2016-06" db="EMBL/GenBank/DDBJ databases">
        <title>Complete genome sequences of Bordetella bronchialis and Bordetella flabilis.</title>
        <authorList>
            <person name="LiPuma J.J."/>
            <person name="Spilker T."/>
        </authorList>
    </citation>
    <scope>NUCLEOTIDE SEQUENCE [LARGE SCALE GENOMIC DNA]</scope>
    <source>
        <strain evidence="3 4">AU10664</strain>
    </source>
</reference>
<dbReference type="Pfam" id="PF06812">
    <property type="entry name" value="ImpA_N"/>
    <property type="match status" value="1"/>
</dbReference>
<dbReference type="OrthoDB" id="9771118at2"/>
<sequence length="367" mass="40410">MSTIDLSRYQQDVCADQPCGPDLLYDAEYVQLTQIMQGTPEVEYGDMRVDAADPDWKSAEALSLKLLARTRDLRLAVWLTRALVGQHGYDGLDDGLALIEDYIERYWDHVHPILDPEDDDPTERLNTIVALDDMDGLLGQVRLAALARSAAYGAVCLRDIDLATGELPARADDTPRKMAAIDAVFHAVPFIDLEAVADTIERSCERLEHIEAVLGRHLDRVNAAGLQRLPKTLRHAARLVRDQLRRHPGAPRAPLERGADTGAVPAGDDSGPTARASGDIKSRDDVARQIDRICEYYALEEPGSPVPILLQRAKRLINMNFIELMSELSPQGLAETCFLFGVSPGASNSDSADEEAFSINERSYPDA</sequence>
<organism evidence="3 4">
    <name type="scientific">Bordetella flabilis</name>
    <dbReference type="NCBI Taxonomy" id="463014"/>
    <lineage>
        <taxon>Bacteria</taxon>
        <taxon>Pseudomonadati</taxon>
        <taxon>Pseudomonadota</taxon>
        <taxon>Betaproteobacteria</taxon>
        <taxon>Burkholderiales</taxon>
        <taxon>Alcaligenaceae</taxon>
        <taxon>Bordetella</taxon>
    </lineage>
</organism>
<dbReference type="AlphaFoldDB" id="A0A193GA09"/>
<dbReference type="PANTHER" id="PTHR37951">
    <property type="entry name" value="CYTOPLASMIC PROTEIN-RELATED"/>
    <property type="match status" value="1"/>
</dbReference>
<gene>
    <name evidence="3" type="ORF">BAU07_05650</name>
</gene>
<dbReference type="PANTHER" id="PTHR37951:SF1">
    <property type="entry name" value="TYPE VI SECRETION SYSTEM COMPONENT TSSA1"/>
    <property type="match status" value="1"/>
</dbReference>
<protein>
    <recommendedName>
        <fullName evidence="2">ImpA N-terminal domain-containing protein</fullName>
    </recommendedName>
</protein>
<dbReference type="STRING" id="463014.BAU07_05650"/>
<evidence type="ECO:0000313" key="4">
    <source>
        <dbReference type="Proteomes" id="UP000091926"/>
    </source>
</evidence>
<evidence type="ECO:0000259" key="2">
    <source>
        <dbReference type="Pfam" id="PF06812"/>
    </source>
</evidence>
<proteinExistence type="predicted"/>
<evidence type="ECO:0000256" key="1">
    <source>
        <dbReference type="SAM" id="MobiDB-lite"/>
    </source>
</evidence>
<keyword evidence="4" id="KW-1185">Reference proteome</keyword>
<feature type="region of interest" description="Disordered" evidence="1">
    <location>
        <begin position="345"/>
        <end position="367"/>
    </location>
</feature>
<dbReference type="InterPro" id="IPR010657">
    <property type="entry name" value="ImpA_N"/>
</dbReference>
<evidence type="ECO:0000313" key="3">
    <source>
        <dbReference type="EMBL" id="ANN76670.1"/>
    </source>
</evidence>
<dbReference type="Proteomes" id="UP000091926">
    <property type="component" value="Chromosome"/>
</dbReference>